<name>A0A504J891_9FLAO</name>
<organism evidence="2 3">
    <name type="scientific">Aquimarina algicola</name>
    <dbReference type="NCBI Taxonomy" id="2589995"/>
    <lineage>
        <taxon>Bacteria</taxon>
        <taxon>Pseudomonadati</taxon>
        <taxon>Bacteroidota</taxon>
        <taxon>Flavobacteriia</taxon>
        <taxon>Flavobacteriales</taxon>
        <taxon>Flavobacteriaceae</taxon>
        <taxon>Aquimarina</taxon>
    </lineage>
</organism>
<dbReference type="RefSeq" id="WP_140595076.1">
    <property type="nucleotide sequence ID" value="NZ_VFWZ01000005.1"/>
</dbReference>
<keyword evidence="3" id="KW-1185">Reference proteome</keyword>
<dbReference type="Proteomes" id="UP000315540">
    <property type="component" value="Unassembled WGS sequence"/>
</dbReference>
<proteinExistence type="predicted"/>
<evidence type="ECO:0000313" key="2">
    <source>
        <dbReference type="EMBL" id="TPN84742.1"/>
    </source>
</evidence>
<comment type="caution">
    <text evidence="2">The sequence shown here is derived from an EMBL/GenBank/DDBJ whole genome shotgun (WGS) entry which is preliminary data.</text>
</comment>
<feature type="signal peptide" evidence="1">
    <location>
        <begin position="1"/>
        <end position="18"/>
    </location>
</feature>
<dbReference type="AlphaFoldDB" id="A0A504J891"/>
<protein>
    <submittedName>
        <fullName evidence="2">Uncharacterized protein</fullName>
    </submittedName>
</protein>
<feature type="chain" id="PRO_5021190683" evidence="1">
    <location>
        <begin position="19"/>
        <end position="111"/>
    </location>
</feature>
<dbReference type="OrthoDB" id="1452360at2"/>
<evidence type="ECO:0000313" key="3">
    <source>
        <dbReference type="Proteomes" id="UP000315540"/>
    </source>
</evidence>
<evidence type="ECO:0000256" key="1">
    <source>
        <dbReference type="SAM" id="SignalP"/>
    </source>
</evidence>
<accession>A0A504J891</accession>
<sequence length="111" mass="12926">MKIMAIFISLMLFSPLFTVSIKSIEQDTPTKYYINNVRVTKKKFDKKLVKMVDIKDWFCVDTNIGGITGYNCRDKSGQEYIYKCITESKNNKCILNKIRVDISKPMIKNIN</sequence>
<keyword evidence="1" id="KW-0732">Signal</keyword>
<reference evidence="2 3" key="1">
    <citation type="submission" date="2019-06" db="EMBL/GenBank/DDBJ databases">
        <authorList>
            <person name="Meng X."/>
        </authorList>
    </citation>
    <scope>NUCLEOTIDE SEQUENCE [LARGE SCALE GENOMIC DNA]</scope>
    <source>
        <strain evidence="2 3">M625</strain>
    </source>
</reference>
<dbReference type="EMBL" id="VFWZ01000005">
    <property type="protein sequence ID" value="TPN84742.1"/>
    <property type="molecule type" value="Genomic_DNA"/>
</dbReference>
<gene>
    <name evidence="2" type="ORF">FHK87_17595</name>
</gene>